<evidence type="ECO:0000256" key="2">
    <source>
        <dbReference type="ARBA" id="ARBA00022723"/>
    </source>
</evidence>
<dbReference type="AlphaFoldDB" id="A0A556CDI4"/>
<dbReference type="InterPro" id="IPR051121">
    <property type="entry name" value="FAH"/>
</dbReference>
<dbReference type="EMBL" id="VLTK01000007">
    <property type="protein sequence ID" value="TSI15118.1"/>
    <property type="molecule type" value="Genomic_DNA"/>
</dbReference>
<keyword evidence="2" id="KW-0479">Metal-binding</keyword>
<evidence type="ECO:0000259" key="3">
    <source>
        <dbReference type="Pfam" id="PF01557"/>
    </source>
</evidence>
<dbReference type="Pfam" id="PF01557">
    <property type="entry name" value="FAA_hydrolase"/>
    <property type="match status" value="1"/>
</dbReference>
<reference evidence="4 5" key="1">
    <citation type="submission" date="2019-07" db="EMBL/GenBank/DDBJ databases">
        <title>Draft genome sequence of Brevibacterium aurantiacum XU54 isolated from Xinjiang China.</title>
        <authorList>
            <person name="Xu X."/>
        </authorList>
    </citation>
    <scope>NUCLEOTIDE SEQUENCE [LARGE SCALE GENOMIC DNA]</scope>
    <source>
        <strain evidence="4 5">XU54</strain>
    </source>
</reference>
<dbReference type="SUPFAM" id="SSF56529">
    <property type="entry name" value="FAH"/>
    <property type="match status" value="1"/>
</dbReference>
<comment type="caution">
    <text evidence="4">The sequence shown here is derived from an EMBL/GenBank/DDBJ whole genome shotgun (WGS) entry which is preliminary data.</text>
</comment>
<dbReference type="PANTHER" id="PTHR42796:SF4">
    <property type="entry name" value="FUMARYLACETOACETATE HYDROLASE DOMAIN-CONTAINING PROTEIN 2A"/>
    <property type="match status" value="1"/>
</dbReference>
<dbReference type="GO" id="GO:0044281">
    <property type="term" value="P:small molecule metabolic process"/>
    <property type="evidence" value="ECO:0007669"/>
    <property type="project" value="UniProtKB-ARBA"/>
</dbReference>
<name>A0A556CDI4_BREAU</name>
<dbReference type="InterPro" id="IPR011234">
    <property type="entry name" value="Fumarylacetoacetase-like_C"/>
</dbReference>
<evidence type="ECO:0000256" key="1">
    <source>
        <dbReference type="ARBA" id="ARBA00010211"/>
    </source>
</evidence>
<dbReference type="GO" id="GO:0046872">
    <property type="term" value="F:metal ion binding"/>
    <property type="evidence" value="ECO:0007669"/>
    <property type="project" value="UniProtKB-KW"/>
</dbReference>
<dbReference type="PANTHER" id="PTHR42796">
    <property type="entry name" value="FUMARYLACETOACETATE HYDROLASE DOMAIN-CONTAINING PROTEIN 2A-RELATED"/>
    <property type="match status" value="1"/>
</dbReference>
<gene>
    <name evidence="4" type="ORF">FO013_13050</name>
</gene>
<comment type="similarity">
    <text evidence="1">Belongs to the FAH family.</text>
</comment>
<dbReference type="Proteomes" id="UP000316406">
    <property type="component" value="Unassembled WGS sequence"/>
</dbReference>
<protein>
    <submittedName>
        <fullName evidence="4">Fumarylacetoacetate hydrolase family protein</fullName>
    </submittedName>
</protein>
<sequence length="201" mass="21697">MNYQDHADEVDIATPDSPAIFTKFQSSLTGADSDVALPSASVDWEAELVAVIGEGGRQISQDRAWNHIAGYAVGQDLSCRELQFAATSAPQFSLGKSYEGFAPIGPWITTAEEVEDPTNLEINCRRGDEILQQGTTAKLVFDIPTLIEHFSSVIELRPGDLIFTGTPHGVGFGRDPQVFLRSGDTLTSSISGLGSIVQRFH</sequence>
<keyword evidence="5" id="KW-1185">Reference proteome</keyword>
<dbReference type="OrthoDB" id="9805307at2"/>
<organism evidence="4 5">
    <name type="scientific">Brevibacterium aurantiacum</name>
    <dbReference type="NCBI Taxonomy" id="273384"/>
    <lineage>
        <taxon>Bacteria</taxon>
        <taxon>Bacillati</taxon>
        <taxon>Actinomycetota</taxon>
        <taxon>Actinomycetes</taxon>
        <taxon>Micrococcales</taxon>
        <taxon>Brevibacteriaceae</taxon>
        <taxon>Brevibacterium</taxon>
    </lineage>
</organism>
<dbReference type="GO" id="GO:0016787">
    <property type="term" value="F:hydrolase activity"/>
    <property type="evidence" value="ECO:0007669"/>
    <property type="project" value="UniProtKB-KW"/>
</dbReference>
<dbReference type="Gene3D" id="3.90.850.10">
    <property type="entry name" value="Fumarylacetoacetase-like, C-terminal domain"/>
    <property type="match status" value="1"/>
</dbReference>
<evidence type="ECO:0000313" key="5">
    <source>
        <dbReference type="Proteomes" id="UP000316406"/>
    </source>
</evidence>
<accession>A0A556CDI4</accession>
<feature type="domain" description="Fumarylacetoacetase-like C-terminal" evidence="3">
    <location>
        <begin position="2"/>
        <end position="200"/>
    </location>
</feature>
<proteinExistence type="inferred from homology"/>
<evidence type="ECO:0000313" key="4">
    <source>
        <dbReference type="EMBL" id="TSI15118.1"/>
    </source>
</evidence>
<dbReference type="InterPro" id="IPR036663">
    <property type="entry name" value="Fumarylacetoacetase_C_sf"/>
</dbReference>
<keyword evidence="4" id="KW-0378">Hydrolase</keyword>